<dbReference type="eggNOG" id="COG2226">
    <property type="taxonomic scope" value="Bacteria"/>
</dbReference>
<dbReference type="OrthoDB" id="1524727at2"/>
<dbReference type="Proteomes" id="UP000008674">
    <property type="component" value="Chromosome"/>
</dbReference>
<dbReference type="InterPro" id="IPR041698">
    <property type="entry name" value="Methyltransf_25"/>
</dbReference>
<dbReference type="KEGG" id="sru:SRU_1592"/>
<sequence length="253" mass="28271">MRKPRASWGDSTEGLLPLGGSSGADPHAVRHVGPCSCPPMTDSSRQDSSVSAQYDAWARVYDWFWARYMNGTLPVVRRMADAESNERMLDLACGTGELLRRIAKDVPGAALRGVDLAPKMVERARHKLADVPNARIERADAHELPFAGDTFDVVACANTFHYFTHPVAVLGEVRRVLRPGGRLVLLDWCRDYWTCRVMDRVLRHIDPAYETCYTLPALTTMLGHATFDVPDAFRYRFDFVWGMMGAVARPTGT</sequence>
<dbReference type="Gene3D" id="3.40.50.150">
    <property type="entry name" value="Vaccinia Virus protein VP39"/>
    <property type="match status" value="1"/>
</dbReference>
<organism evidence="3 4">
    <name type="scientific">Salinibacter ruber (strain DSM 13855 / M31)</name>
    <dbReference type="NCBI Taxonomy" id="309807"/>
    <lineage>
        <taxon>Bacteria</taxon>
        <taxon>Pseudomonadati</taxon>
        <taxon>Rhodothermota</taxon>
        <taxon>Rhodothermia</taxon>
        <taxon>Rhodothermales</taxon>
        <taxon>Salinibacteraceae</taxon>
        <taxon>Salinibacter</taxon>
    </lineage>
</organism>
<keyword evidence="3" id="KW-0489">Methyltransferase</keyword>
<evidence type="ECO:0000313" key="4">
    <source>
        <dbReference type="Proteomes" id="UP000008674"/>
    </source>
</evidence>
<dbReference type="HOGENOM" id="CLU_037990_10_1_10"/>
<feature type="region of interest" description="Disordered" evidence="1">
    <location>
        <begin position="1"/>
        <end position="30"/>
    </location>
</feature>
<dbReference type="CDD" id="cd02440">
    <property type="entry name" value="AdoMet_MTases"/>
    <property type="match status" value="1"/>
</dbReference>
<name>Q2S268_SALRD</name>
<dbReference type="EC" id="2.1.1.-" evidence="3"/>
<dbReference type="EnsemblBacteria" id="ABC44296">
    <property type="protein sequence ID" value="ABC44296"/>
    <property type="gene ID" value="SRU_1592"/>
</dbReference>
<dbReference type="Pfam" id="PF13649">
    <property type="entry name" value="Methyltransf_25"/>
    <property type="match status" value="1"/>
</dbReference>
<dbReference type="PANTHER" id="PTHR42912">
    <property type="entry name" value="METHYLTRANSFERASE"/>
    <property type="match status" value="1"/>
</dbReference>
<dbReference type="STRING" id="309807.SRU_1592"/>
<dbReference type="InterPro" id="IPR029063">
    <property type="entry name" value="SAM-dependent_MTases_sf"/>
</dbReference>
<reference evidence="3 4" key="1">
    <citation type="journal article" date="2005" name="Proc. Natl. Acad. Sci. U.S.A.">
        <title>The genome of Salinibacter ruber: convergence and gene exchange among hyperhalophilic bacteria and archaea.</title>
        <authorList>
            <person name="Mongodin E.F."/>
            <person name="Nelson K.E."/>
            <person name="Daugherty S."/>
            <person name="Deboy R.T."/>
            <person name="Wister J."/>
            <person name="Khouri H."/>
            <person name="Weidman J."/>
            <person name="Walsh D.A."/>
            <person name="Papke R.T."/>
            <person name="Sanchez Perez G."/>
            <person name="Sharma A.K."/>
            <person name="Nesbo C.L."/>
            <person name="MacLeod D."/>
            <person name="Bapteste E."/>
            <person name="Doolittle W.F."/>
            <person name="Charlebois R.L."/>
            <person name="Legault B."/>
            <person name="Rodriguez-Valera F."/>
        </authorList>
    </citation>
    <scope>NUCLEOTIDE SEQUENCE [LARGE SCALE GENOMIC DNA]</scope>
    <source>
        <strain evidence="4">DSM 13855 / CECT 5946 / M31</strain>
    </source>
</reference>
<keyword evidence="3" id="KW-0808">Transferase</keyword>
<dbReference type="EMBL" id="CP000159">
    <property type="protein sequence ID" value="ABC44296.1"/>
    <property type="molecule type" value="Genomic_DNA"/>
</dbReference>
<evidence type="ECO:0000313" key="3">
    <source>
        <dbReference type="EMBL" id="ABC44296.1"/>
    </source>
</evidence>
<dbReference type="AlphaFoldDB" id="Q2S268"/>
<accession>Q2S268</accession>
<feature type="domain" description="Methyltransferase" evidence="2">
    <location>
        <begin position="89"/>
        <end position="181"/>
    </location>
</feature>
<proteinExistence type="predicted"/>
<evidence type="ECO:0000256" key="1">
    <source>
        <dbReference type="SAM" id="MobiDB-lite"/>
    </source>
</evidence>
<evidence type="ECO:0000259" key="2">
    <source>
        <dbReference type="Pfam" id="PF13649"/>
    </source>
</evidence>
<dbReference type="SUPFAM" id="SSF53335">
    <property type="entry name" value="S-adenosyl-L-methionine-dependent methyltransferases"/>
    <property type="match status" value="1"/>
</dbReference>
<gene>
    <name evidence="3" type="ordered locus">SRU_1592</name>
</gene>
<protein>
    <submittedName>
        <fullName evidence="3">Menaquinone biosynthesis methyltransferase ubiE</fullName>
        <ecNumber evidence="3">2.1.1.-</ecNumber>
    </submittedName>
</protein>
<dbReference type="InterPro" id="IPR050508">
    <property type="entry name" value="Methyltransf_Superfamily"/>
</dbReference>
<dbReference type="GO" id="GO:0008168">
    <property type="term" value="F:methyltransferase activity"/>
    <property type="evidence" value="ECO:0007669"/>
    <property type="project" value="UniProtKB-KW"/>
</dbReference>
<keyword evidence="4" id="KW-1185">Reference proteome</keyword>
<dbReference type="GO" id="GO:0032259">
    <property type="term" value="P:methylation"/>
    <property type="evidence" value="ECO:0007669"/>
    <property type="project" value="UniProtKB-KW"/>
</dbReference>